<dbReference type="EMBL" id="GBRH01235565">
    <property type="protein sequence ID" value="JAD62330.1"/>
    <property type="molecule type" value="Transcribed_RNA"/>
</dbReference>
<proteinExistence type="predicted"/>
<dbReference type="AlphaFoldDB" id="A0A0A9BM75"/>
<evidence type="ECO:0000313" key="1">
    <source>
        <dbReference type="EMBL" id="JAD62330.1"/>
    </source>
</evidence>
<reference evidence="1" key="2">
    <citation type="journal article" date="2015" name="Data Brief">
        <title>Shoot transcriptome of the giant reed, Arundo donax.</title>
        <authorList>
            <person name="Barrero R.A."/>
            <person name="Guerrero F.D."/>
            <person name="Moolhuijzen P."/>
            <person name="Goolsby J.A."/>
            <person name="Tidwell J."/>
            <person name="Bellgard S.E."/>
            <person name="Bellgard M.I."/>
        </authorList>
    </citation>
    <scope>NUCLEOTIDE SEQUENCE</scope>
    <source>
        <tissue evidence="1">Shoot tissue taken approximately 20 cm above the soil surface</tissue>
    </source>
</reference>
<name>A0A0A9BM75_ARUDO</name>
<sequence length="30" mass="3268">MIWSFGVSCLTNVHFVLNDSPSRTALGDSI</sequence>
<protein>
    <submittedName>
        <fullName evidence="1">Uncharacterized protein</fullName>
    </submittedName>
</protein>
<reference evidence="1" key="1">
    <citation type="submission" date="2014-09" db="EMBL/GenBank/DDBJ databases">
        <authorList>
            <person name="Magalhaes I.L.F."/>
            <person name="Oliveira U."/>
            <person name="Santos F.R."/>
            <person name="Vidigal T.H.D.A."/>
            <person name="Brescovit A.D."/>
            <person name="Santos A.J."/>
        </authorList>
    </citation>
    <scope>NUCLEOTIDE SEQUENCE</scope>
    <source>
        <tissue evidence="1">Shoot tissue taken approximately 20 cm above the soil surface</tissue>
    </source>
</reference>
<organism evidence="1">
    <name type="scientific">Arundo donax</name>
    <name type="common">Giant reed</name>
    <name type="synonym">Donax arundinaceus</name>
    <dbReference type="NCBI Taxonomy" id="35708"/>
    <lineage>
        <taxon>Eukaryota</taxon>
        <taxon>Viridiplantae</taxon>
        <taxon>Streptophyta</taxon>
        <taxon>Embryophyta</taxon>
        <taxon>Tracheophyta</taxon>
        <taxon>Spermatophyta</taxon>
        <taxon>Magnoliopsida</taxon>
        <taxon>Liliopsida</taxon>
        <taxon>Poales</taxon>
        <taxon>Poaceae</taxon>
        <taxon>PACMAD clade</taxon>
        <taxon>Arundinoideae</taxon>
        <taxon>Arundineae</taxon>
        <taxon>Arundo</taxon>
    </lineage>
</organism>
<accession>A0A0A9BM75</accession>